<accession>A0AAD7KFQ5</accession>
<feature type="region of interest" description="Disordered" evidence="1">
    <location>
        <begin position="22"/>
        <end position="54"/>
    </location>
</feature>
<keyword evidence="2" id="KW-0732">Signal</keyword>
<feature type="chain" id="PRO_5042255802" evidence="2">
    <location>
        <begin position="16"/>
        <end position="161"/>
    </location>
</feature>
<evidence type="ECO:0000256" key="1">
    <source>
        <dbReference type="SAM" id="MobiDB-lite"/>
    </source>
</evidence>
<protein>
    <submittedName>
        <fullName evidence="3">Uncharacterized protein</fullName>
    </submittedName>
</protein>
<name>A0AAD7KFQ5_9AGAR</name>
<dbReference type="AlphaFoldDB" id="A0AAD7KFQ5"/>
<reference evidence="3" key="1">
    <citation type="submission" date="2023-03" db="EMBL/GenBank/DDBJ databases">
        <title>Massive genome expansion in bonnet fungi (Mycena s.s.) driven by repeated elements and novel gene families across ecological guilds.</title>
        <authorList>
            <consortium name="Lawrence Berkeley National Laboratory"/>
            <person name="Harder C.B."/>
            <person name="Miyauchi S."/>
            <person name="Viragh M."/>
            <person name="Kuo A."/>
            <person name="Thoen E."/>
            <person name="Andreopoulos B."/>
            <person name="Lu D."/>
            <person name="Skrede I."/>
            <person name="Drula E."/>
            <person name="Henrissat B."/>
            <person name="Morin E."/>
            <person name="Kohler A."/>
            <person name="Barry K."/>
            <person name="LaButti K."/>
            <person name="Morin E."/>
            <person name="Salamov A."/>
            <person name="Lipzen A."/>
            <person name="Mereny Z."/>
            <person name="Hegedus B."/>
            <person name="Baldrian P."/>
            <person name="Stursova M."/>
            <person name="Weitz H."/>
            <person name="Taylor A."/>
            <person name="Grigoriev I.V."/>
            <person name="Nagy L.G."/>
            <person name="Martin F."/>
            <person name="Kauserud H."/>
        </authorList>
    </citation>
    <scope>NUCLEOTIDE SEQUENCE</scope>
    <source>
        <strain evidence="3">CBHHK182m</strain>
    </source>
</reference>
<evidence type="ECO:0000256" key="2">
    <source>
        <dbReference type="SAM" id="SignalP"/>
    </source>
</evidence>
<feature type="signal peptide" evidence="2">
    <location>
        <begin position="1"/>
        <end position="15"/>
    </location>
</feature>
<feature type="compositionally biased region" description="Low complexity" evidence="1">
    <location>
        <begin position="24"/>
        <end position="54"/>
    </location>
</feature>
<dbReference type="EMBL" id="JARKIB010000002">
    <property type="protein sequence ID" value="KAJ7784645.1"/>
    <property type="molecule type" value="Genomic_DNA"/>
</dbReference>
<proteinExistence type="predicted"/>
<evidence type="ECO:0000313" key="4">
    <source>
        <dbReference type="Proteomes" id="UP001215598"/>
    </source>
</evidence>
<dbReference type="Proteomes" id="UP001215598">
    <property type="component" value="Unassembled WGS sequence"/>
</dbReference>
<evidence type="ECO:0000313" key="3">
    <source>
        <dbReference type="EMBL" id="KAJ7784645.1"/>
    </source>
</evidence>
<sequence length="161" mass="17320">MHYTLALVFVASALAAPLDHEASKSASESPSSTFSTEPPNSSASGGSVSPASVAPSQRLACDDPTKWPNGGISLLADAMNILKQLFEVEKFGCHALSIRPFYWSCLEFLSDSFPEQCDVWFPSRCRTPCLGLRGAGRAMRSSQTQTVYLGSSQGRHQDRGC</sequence>
<organism evidence="3 4">
    <name type="scientific">Mycena metata</name>
    <dbReference type="NCBI Taxonomy" id="1033252"/>
    <lineage>
        <taxon>Eukaryota</taxon>
        <taxon>Fungi</taxon>
        <taxon>Dikarya</taxon>
        <taxon>Basidiomycota</taxon>
        <taxon>Agaricomycotina</taxon>
        <taxon>Agaricomycetes</taxon>
        <taxon>Agaricomycetidae</taxon>
        <taxon>Agaricales</taxon>
        <taxon>Marasmiineae</taxon>
        <taxon>Mycenaceae</taxon>
        <taxon>Mycena</taxon>
    </lineage>
</organism>
<keyword evidence="4" id="KW-1185">Reference proteome</keyword>
<gene>
    <name evidence="3" type="ORF">B0H16DRAFT_305243</name>
</gene>
<comment type="caution">
    <text evidence="3">The sequence shown here is derived from an EMBL/GenBank/DDBJ whole genome shotgun (WGS) entry which is preliminary data.</text>
</comment>